<keyword evidence="2 3" id="KW-0663">Pyridoxal phosphate</keyword>
<dbReference type="InterPro" id="IPR054542">
    <property type="entry name" value="Cys_met_metab_PP"/>
</dbReference>
<organism evidence="5 6">
    <name type="scientific">Candidatus Zymogenus saltonus</name>
    <dbReference type="NCBI Taxonomy" id="2844893"/>
    <lineage>
        <taxon>Bacteria</taxon>
        <taxon>Deltaproteobacteria</taxon>
        <taxon>Candidatus Zymogenia</taxon>
        <taxon>Candidatus Zymogeniales</taxon>
        <taxon>Candidatus Zymogenaceae</taxon>
        <taxon>Candidatus Zymogenus</taxon>
    </lineage>
</organism>
<comment type="cofactor">
    <cofactor evidence="1 4">
        <name>pyridoxal 5'-phosphate</name>
        <dbReference type="ChEBI" id="CHEBI:597326"/>
    </cofactor>
</comment>
<dbReference type="AlphaFoldDB" id="A0A9D8KH18"/>
<dbReference type="GO" id="GO:0019346">
    <property type="term" value="P:transsulfuration"/>
    <property type="evidence" value="ECO:0007669"/>
    <property type="project" value="InterPro"/>
</dbReference>
<reference evidence="5" key="1">
    <citation type="journal article" date="2021" name="Environ. Microbiol.">
        <title>Genomic characterization of three novel Desulfobacterota classes expand the metabolic and phylogenetic diversity of the phylum.</title>
        <authorList>
            <person name="Murphy C.L."/>
            <person name="Biggerstaff J."/>
            <person name="Eichhorn A."/>
            <person name="Ewing E."/>
            <person name="Shahan R."/>
            <person name="Soriano D."/>
            <person name="Stewart S."/>
            <person name="VanMol K."/>
            <person name="Walker R."/>
            <person name="Walters P."/>
            <person name="Elshahed M.S."/>
            <person name="Youssef N.H."/>
        </authorList>
    </citation>
    <scope>NUCLEOTIDE SEQUENCE</scope>
    <source>
        <strain evidence="5">Zod_Metabat.24</strain>
    </source>
</reference>
<dbReference type="InterPro" id="IPR000277">
    <property type="entry name" value="Cys/Met-Metab_PyrdxlP-dep_enz"/>
</dbReference>
<evidence type="ECO:0000313" key="5">
    <source>
        <dbReference type="EMBL" id="MBN1573671.1"/>
    </source>
</evidence>
<dbReference type="EMBL" id="JAFGIX010000054">
    <property type="protein sequence ID" value="MBN1573671.1"/>
    <property type="molecule type" value="Genomic_DNA"/>
</dbReference>
<dbReference type="GO" id="GO:0005737">
    <property type="term" value="C:cytoplasm"/>
    <property type="evidence" value="ECO:0007669"/>
    <property type="project" value="TreeGrafter"/>
</dbReference>
<dbReference type="GO" id="GO:0016846">
    <property type="term" value="F:carbon-sulfur lyase activity"/>
    <property type="evidence" value="ECO:0007669"/>
    <property type="project" value="TreeGrafter"/>
</dbReference>
<dbReference type="GO" id="GO:0030170">
    <property type="term" value="F:pyridoxal phosphate binding"/>
    <property type="evidence" value="ECO:0007669"/>
    <property type="project" value="InterPro"/>
</dbReference>
<evidence type="ECO:0000256" key="3">
    <source>
        <dbReference type="PIRSR" id="PIRSR001434-2"/>
    </source>
</evidence>
<name>A0A9D8KH18_9DELT</name>
<evidence type="ECO:0000256" key="2">
    <source>
        <dbReference type="ARBA" id="ARBA00022898"/>
    </source>
</evidence>
<protein>
    <submittedName>
        <fullName evidence="5">PLP-dependent transferase</fullName>
    </submittedName>
</protein>
<dbReference type="PANTHER" id="PTHR11808">
    <property type="entry name" value="TRANS-SULFURATION ENZYME FAMILY MEMBER"/>
    <property type="match status" value="1"/>
</dbReference>
<dbReference type="FunFam" id="3.40.640.10:FF:000046">
    <property type="entry name" value="Cystathionine gamma-lyase"/>
    <property type="match status" value="1"/>
</dbReference>
<dbReference type="Proteomes" id="UP000809273">
    <property type="component" value="Unassembled WGS sequence"/>
</dbReference>
<evidence type="ECO:0000313" key="6">
    <source>
        <dbReference type="Proteomes" id="UP000809273"/>
    </source>
</evidence>
<reference evidence="5" key="2">
    <citation type="submission" date="2021-01" db="EMBL/GenBank/DDBJ databases">
        <authorList>
            <person name="Hahn C.R."/>
            <person name="Youssef N.H."/>
            <person name="Elshahed M."/>
        </authorList>
    </citation>
    <scope>NUCLEOTIDE SEQUENCE</scope>
    <source>
        <strain evidence="5">Zod_Metabat.24</strain>
    </source>
</reference>
<dbReference type="Pfam" id="PF01053">
    <property type="entry name" value="Cys_Met_Meta_PP"/>
    <property type="match status" value="1"/>
</dbReference>
<dbReference type="InterPro" id="IPR015421">
    <property type="entry name" value="PyrdxlP-dep_Trfase_major"/>
</dbReference>
<dbReference type="InterPro" id="IPR015424">
    <property type="entry name" value="PyrdxlP-dep_Trfase"/>
</dbReference>
<comment type="similarity">
    <text evidence="4">Belongs to the trans-sulfuration enzymes family.</text>
</comment>
<dbReference type="GO" id="GO:0016740">
    <property type="term" value="F:transferase activity"/>
    <property type="evidence" value="ECO:0007669"/>
    <property type="project" value="UniProtKB-KW"/>
</dbReference>
<dbReference type="Gene3D" id="3.40.640.10">
    <property type="entry name" value="Type I PLP-dependent aspartate aminotransferase-like (Major domain)"/>
    <property type="match status" value="1"/>
</dbReference>
<dbReference type="SUPFAM" id="SSF53383">
    <property type="entry name" value="PLP-dependent transferases"/>
    <property type="match status" value="1"/>
</dbReference>
<dbReference type="CDD" id="cd00614">
    <property type="entry name" value="CGS_like"/>
    <property type="match status" value="1"/>
</dbReference>
<evidence type="ECO:0000256" key="1">
    <source>
        <dbReference type="ARBA" id="ARBA00001933"/>
    </source>
</evidence>
<evidence type="ECO:0000256" key="4">
    <source>
        <dbReference type="RuleBase" id="RU362118"/>
    </source>
</evidence>
<dbReference type="InterPro" id="IPR015422">
    <property type="entry name" value="PyrdxlP-dep_Trfase_small"/>
</dbReference>
<dbReference type="PROSITE" id="PS00868">
    <property type="entry name" value="CYS_MET_METAB_PP"/>
    <property type="match status" value="1"/>
</dbReference>
<gene>
    <name evidence="5" type="ORF">JW984_10800</name>
</gene>
<sequence>MVENSDKKLRFDTLCVHSGEGTDTDSKAIRRPIHMANSYELPTDVEEIMKVLDWDNLDKFNYTREHSVTPRHLEEKLAELEGGEDCVVSASGMGAISAVLWTLLNAGDHIVASEVCYTGTQKLLGFHLKRFGVDVSLVDTMDTEEVRAAVRKDTKVVYIETPGNPIVSISDIEEIAKIAHSVGALLVVDSTWSGLVNQKPLVLGADVVIHSATKYINGHGDSLAGAVIGKKSFLKEVREAGIVHLGACISPFNAWLVLRGSVTLPLRMKKHSDNAMKVAKFLQSHEKVNIVRYPGLESHPQHELAKKQMTGFSGMLNFNLKCELMENFDFLSRLKIITHAVSLGHDQSLIFFLPTFFFFEDMVVFNNAQKEKYTKLMGDGIYRLSVGIEDADDLIDDLKQALEGV</sequence>
<dbReference type="Gene3D" id="3.90.1150.10">
    <property type="entry name" value="Aspartate Aminotransferase, domain 1"/>
    <property type="match status" value="1"/>
</dbReference>
<keyword evidence="5" id="KW-0808">Transferase</keyword>
<proteinExistence type="inferred from homology"/>
<accession>A0A9D8KH18</accession>
<feature type="modified residue" description="N6-(pyridoxal phosphate)lysine" evidence="3">
    <location>
        <position position="214"/>
    </location>
</feature>
<dbReference type="PIRSF" id="PIRSF001434">
    <property type="entry name" value="CGS"/>
    <property type="match status" value="1"/>
</dbReference>
<comment type="caution">
    <text evidence="5">The sequence shown here is derived from an EMBL/GenBank/DDBJ whole genome shotgun (WGS) entry which is preliminary data.</text>
</comment>
<dbReference type="PANTHER" id="PTHR11808:SF80">
    <property type="entry name" value="CYSTATHIONINE GAMMA-LYASE"/>
    <property type="match status" value="1"/>
</dbReference>